<evidence type="ECO:0000256" key="2">
    <source>
        <dbReference type="ARBA" id="ARBA00023002"/>
    </source>
</evidence>
<dbReference type="NCBIfam" id="NF002537">
    <property type="entry name" value="PRK02090.1"/>
    <property type="match status" value="1"/>
</dbReference>
<dbReference type="EMBL" id="AQQV01000005">
    <property type="protein sequence ID" value="ORE85246.1"/>
    <property type="molecule type" value="Genomic_DNA"/>
</dbReference>
<dbReference type="GO" id="GO:0070814">
    <property type="term" value="P:hydrogen sulfide biosynthetic process"/>
    <property type="evidence" value="ECO:0007669"/>
    <property type="project" value="UniProtKB-UniRule"/>
</dbReference>
<dbReference type="InterPro" id="IPR004511">
    <property type="entry name" value="PAPS/APS_Rdtase"/>
</dbReference>
<evidence type="ECO:0000313" key="7">
    <source>
        <dbReference type="Proteomes" id="UP000192342"/>
    </source>
</evidence>
<reference evidence="6 7" key="1">
    <citation type="submission" date="2013-04" db="EMBL/GenBank/DDBJ databases">
        <title>Oceanococcus atlanticus 22II-S10r2 Genome Sequencing.</title>
        <authorList>
            <person name="Lai Q."/>
            <person name="Li G."/>
            <person name="Shao Z."/>
        </authorList>
    </citation>
    <scope>NUCLEOTIDE SEQUENCE [LARGE SCALE GENOMIC DNA]</scope>
    <source>
        <strain evidence="6 7">22II-S10r2</strain>
    </source>
</reference>
<dbReference type="PIRSF" id="PIRSF000857">
    <property type="entry name" value="PAPS_reductase"/>
    <property type="match status" value="1"/>
</dbReference>
<feature type="binding site" evidence="4">
    <location>
        <position position="232"/>
    </location>
    <ligand>
        <name>[4Fe-4S] cluster</name>
        <dbReference type="ChEBI" id="CHEBI:49883"/>
    </ligand>
</feature>
<keyword evidence="2 4" id="KW-0560">Oxidoreductase</keyword>
<comment type="pathway">
    <text evidence="3 4">Sulfur metabolism; hydrogen sulfide biosynthesis; sulfite from sulfate.</text>
</comment>
<comment type="function">
    <text evidence="4">Catalyzes the formation of sulfite from adenosine 5'-phosphosulfate (APS) using thioredoxin as an electron donor.</text>
</comment>
<comment type="cofactor">
    <cofactor evidence="4">
        <name>[4Fe-4S] cluster</name>
        <dbReference type="ChEBI" id="CHEBI:49883"/>
    </cofactor>
    <text evidence="4">Binds 1 [4Fe-4S] cluster per subunit.</text>
</comment>
<dbReference type="OrthoDB" id="9794018at2"/>
<dbReference type="Gene3D" id="3.40.50.620">
    <property type="entry name" value="HUPs"/>
    <property type="match status" value="1"/>
</dbReference>
<organism evidence="6 7">
    <name type="scientific">Oceanococcus atlanticus</name>
    <dbReference type="NCBI Taxonomy" id="1317117"/>
    <lineage>
        <taxon>Bacteria</taxon>
        <taxon>Pseudomonadati</taxon>
        <taxon>Pseudomonadota</taxon>
        <taxon>Gammaproteobacteria</taxon>
        <taxon>Chromatiales</taxon>
        <taxon>Oceanococcaceae</taxon>
        <taxon>Oceanococcus</taxon>
    </lineage>
</organism>
<keyword evidence="4" id="KW-0408">Iron</keyword>
<feature type="binding site" evidence="4">
    <location>
        <position position="149"/>
    </location>
    <ligand>
        <name>[4Fe-4S] cluster</name>
        <dbReference type="ChEBI" id="CHEBI:49883"/>
    </ligand>
</feature>
<sequence length="255" mass="29049">MSATAEAINNTSRDETVELSHVLEPEPPRPANGAGLDAQAIAELNARYAPLNFEQRLRQLYEDFAPDKVLVTSSFAATSAYFLHIIKSIRADQRIAFIDTGFHFRETLLYKEYLTKLLDLDVFSLQAEDWKHEFTVNDQTWDKNPDFCCSINKVEPLEAVKPDYHVWISSLMGWQTDDRADMEVFEERRGIIKFNPMIDVSKDERDAYISEHKLPFHPLVAHGFSSIGCTHCTVKGEGRSGRWAGKPKTECGLHL</sequence>
<dbReference type="SUPFAM" id="SSF52402">
    <property type="entry name" value="Adenine nucleotide alpha hydrolases-like"/>
    <property type="match status" value="1"/>
</dbReference>
<keyword evidence="4" id="KW-0411">Iron-sulfur</keyword>
<evidence type="ECO:0000256" key="4">
    <source>
        <dbReference type="HAMAP-Rule" id="MF_00063"/>
    </source>
</evidence>
<keyword evidence="7" id="KW-1185">Reference proteome</keyword>
<dbReference type="GO" id="GO:0005737">
    <property type="term" value="C:cytoplasm"/>
    <property type="evidence" value="ECO:0007669"/>
    <property type="project" value="UniProtKB-SubCell"/>
</dbReference>
<evidence type="ECO:0000259" key="5">
    <source>
        <dbReference type="Pfam" id="PF01507"/>
    </source>
</evidence>
<dbReference type="GO" id="GO:0004604">
    <property type="term" value="F:phosphoadenylyl-sulfate reductase (thioredoxin) activity"/>
    <property type="evidence" value="ECO:0007669"/>
    <property type="project" value="UniProtKB-UniRule"/>
</dbReference>
<dbReference type="GO" id="GO:0019379">
    <property type="term" value="P:sulfate assimilation, phosphoadenylyl sulfate reduction by phosphoadenylyl-sulfate reductase (thioredoxin)"/>
    <property type="evidence" value="ECO:0007669"/>
    <property type="project" value="UniProtKB-UniRule"/>
</dbReference>
<accession>A0A1Y1SA86</accession>
<comment type="subcellular location">
    <subcellularLocation>
        <location evidence="4">Cytoplasm</location>
    </subcellularLocation>
</comment>
<keyword evidence="4" id="KW-0963">Cytoplasm</keyword>
<name>A0A1Y1SA86_9GAMM</name>
<feature type="active site" description="Nucleophile; cysteine thiosulfonate intermediate" evidence="4">
    <location>
        <position position="251"/>
    </location>
</feature>
<evidence type="ECO:0000256" key="1">
    <source>
        <dbReference type="ARBA" id="ARBA00009732"/>
    </source>
</evidence>
<dbReference type="GO" id="GO:0046872">
    <property type="term" value="F:metal ion binding"/>
    <property type="evidence" value="ECO:0007669"/>
    <property type="project" value="UniProtKB-KW"/>
</dbReference>
<comment type="catalytic activity">
    <reaction evidence="4">
        <text>[thioredoxin]-disulfide + sulfite + AMP + 2 H(+) = adenosine 5'-phosphosulfate + [thioredoxin]-dithiol</text>
        <dbReference type="Rhea" id="RHEA:21976"/>
        <dbReference type="Rhea" id="RHEA-COMP:10698"/>
        <dbReference type="Rhea" id="RHEA-COMP:10700"/>
        <dbReference type="ChEBI" id="CHEBI:15378"/>
        <dbReference type="ChEBI" id="CHEBI:17359"/>
        <dbReference type="ChEBI" id="CHEBI:29950"/>
        <dbReference type="ChEBI" id="CHEBI:50058"/>
        <dbReference type="ChEBI" id="CHEBI:58243"/>
        <dbReference type="ChEBI" id="CHEBI:456215"/>
        <dbReference type="EC" id="1.8.4.10"/>
    </reaction>
</comment>
<dbReference type="EC" id="1.8.4.10" evidence="4"/>
<feature type="domain" description="Phosphoadenosine phosphosulphate reductase" evidence="5">
    <location>
        <begin position="69"/>
        <end position="234"/>
    </location>
</feature>
<dbReference type="AlphaFoldDB" id="A0A1Y1SA86"/>
<dbReference type="GO" id="GO:0051539">
    <property type="term" value="F:4 iron, 4 sulfur cluster binding"/>
    <property type="evidence" value="ECO:0007669"/>
    <property type="project" value="UniProtKB-UniRule"/>
</dbReference>
<feature type="binding site" evidence="4">
    <location>
        <position position="148"/>
    </location>
    <ligand>
        <name>[4Fe-4S] cluster</name>
        <dbReference type="ChEBI" id="CHEBI:49883"/>
    </ligand>
</feature>
<dbReference type="InterPro" id="IPR014729">
    <property type="entry name" value="Rossmann-like_a/b/a_fold"/>
</dbReference>
<dbReference type="STRING" id="1317117.ATO7_15722"/>
<dbReference type="HAMAP" id="MF_00063">
    <property type="entry name" value="CysH"/>
    <property type="match status" value="1"/>
</dbReference>
<dbReference type="PANTHER" id="PTHR46509">
    <property type="entry name" value="PHOSPHOADENOSINE PHOSPHOSULFATE REDUCTASE"/>
    <property type="match status" value="1"/>
</dbReference>
<evidence type="ECO:0000313" key="6">
    <source>
        <dbReference type="EMBL" id="ORE85246.1"/>
    </source>
</evidence>
<keyword evidence="4" id="KW-0479">Metal-binding</keyword>
<protein>
    <recommendedName>
        <fullName evidence="4">Adenosine 5'-phosphosulfate reductase</fullName>
        <shortName evidence="4">APS reductase</shortName>
        <ecNumber evidence="4">1.8.4.10</ecNumber>
    </recommendedName>
    <alternativeName>
        <fullName evidence="4">5'-adenylylsulfate reductase</fullName>
    </alternativeName>
    <alternativeName>
        <fullName evidence="4">Thioredoxin-dependent 5'-adenylylsulfate reductase</fullName>
    </alternativeName>
</protein>
<dbReference type="RefSeq" id="WP_083563391.1">
    <property type="nucleotide sequence ID" value="NZ_AQQV01000005.1"/>
</dbReference>
<evidence type="ECO:0000256" key="3">
    <source>
        <dbReference type="ARBA" id="ARBA00024327"/>
    </source>
</evidence>
<gene>
    <name evidence="4" type="primary">cysH</name>
    <name evidence="6" type="ORF">ATO7_15722</name>
</gene>
<dbReference type="InterPro" id="IPR002500">
    <property type="entry name" value="PAPS_reduct_dom"/>
</dbReference>
<dbReference type="Pfam" id="PF01507">
    <property type="entry name" value="PAPS_reduct"/>
    <property type="match status" value="1"/>
</dbReference>
<comment type="similarity">
    <text evidence="1 4">Belongs to the PAPS reductase family. CysH subfamily.</text>
</comment>
<dbReference type="GO" id="GO:0043866">
    <property type="term" value="F:adenylyl-sulfate reductase (thioredoxin) activity"/>
    <property type="evidence" value="ECO:0007669"/>
    <property type="project" value="UniProtKB-EC"/>
</dbReference>
<dbReference type="Proteomes" id="UP000192342">
    <property type="component" value="Unassembled WGS sequence"/>
</dbReference>
<dbReference type="PANTHER" id="PTHR46509:SF1">
    <property type="entry name" value="PHOSPHOADENOSINE PHOSPHOSULFATE REDUCTASE"/>
    <property type="match status" value="1"/>
</dbReference>
<comment type="caution">
    <text evidence="6">The sequence shown here is derived from an EMBL/GenBank/DDBJ whole genome shotgun (WGS) entry which is preliminary data.</text>
</comment>
<feature type="binding site" evidence="4">
    <location>
        <position position="229"/>
    </location>
    <ligand>
        <name>[4Fe-4S] cluster</name>
        <dbReference type="ChEBI" id="CHEBI:49883"/>
    </ligand>
</feature>
<proteinExistence type="inferred from homology"/>